<comment type="caution">
    <text evidence="3">The sequence shown here is derived from an EMBL/GenBank/DDBJ whole genome shotgun (WGS) entry which is preliminary data.</text>
</comment>
<dbReference type="AlphaFoldDB" id="A0A4U5PDB3"/>
<dbReference type="EMBL" id="AZBU02000002">
    <property type="protein sequence ID" value="TKR94392.1"/>
    <property type="molecule type" value="Genomic_DNA"/>
</dbReference>
<keyword evidence="2" id="KW-1133">Transmembrane helix</keyword>
<keyword evidence="2" id="KW-0812">Transmembrane</keyword>
<proteinExistence type="predicted"/>
<reference evidence="3 4" key="2">
    <citation type="journal article" date="2019" name="G3 (Bethesda)">
        <title>Hybrid Assembly of the Genome of the Entomopathogenic Nematode Steinernema carpocapsae Identifies the X-Chromosome.</title>
        <authorList>
            <person name="Serra L."/>
            <person name="Macchietto M."/>
            <person name="Macias-Munoz A."/>
            <person name="McGill C.J."/>
            <person name="Rodriguez I.M."/>
            <person name="Rodriguez B."/>
            <person name="Murad R."/>
            <person name="Mortazavi A."/>
        </authorList>
    </citation>
    <scope>NUCLEOTIDE SEQUENCE [LARGE SCALE GENOMIC DNA]</scope>
    <source>
        <strain evidence="3 4">ALL</strain>
    </source>
</reference>
<dbReference type="Proteomes" id="UP000298663">
    <property type="component" value="Unassembled WGS sequence"/>
</dbReference>
<evidence type="ECO:0000256" key="2">
    <source>
        <dbReference type="SAM" id="Phobius"/>
    </source>
</evidence>
<reference evidence="3 4" key="1">
    <citation type="journal article" date="2015" name="Genome Biol.">
        <title>Comparative genomics of Steinernema reveals deeply conserved gene regulatory networks.</title>
        <authorList>
            <person name="Dillman A.R."/>
            <person name="Macchietto M."/>
            <person name="Porter C.F."/>
            <person name="Rogers A."/>
            <person name="Williams B."/>
            <person name="Antoshechkin I."/>
            <person name="Lee M.M."/>
            <person name="Goodwin Z."/>
            <person name="Lu X."/>
            <person name="Lewis E.E."/>
            <person name="Goodrich-Blair H."/>
            <person name="Stock S.P."/>
            <person name="Adams B.J."/>
            <person name="Sternberg P.W."/>
            <person name="Mortazavi A."/>
        </authorList>
    </citation>
    <scope>NUCLEOTIDE SEQUENCE [LARGE SCALE GENOMIC DNA]</scope>
    <source>
        <strain evidence="3 4">ALL</strain>
    </source>
</reference>
<evidence type="ECO:0000313" key="3">
    <source>
        <dbReference type="EMBL" id="TKR94392.1"/>
    </source>
</evidence>
<sequence>MALRSPEEFQHFKYHQRTRRAGTDFTHGGPYKYDFDNKDWRKFWEEMRQEMHNDRRQYSSEEIRKRNEDQWDRIWKYTAIGLFLVLLYNVGYLMQVTNQKRYLDSLQAHEEIARSFLRQREFRDRMDDSVEVDNFARILKADIDAAQARKMEEMNEKGEKNSMEIREENRWMDAVRDVTWSPRMKRPE</sequence>
<accession>A0A4U5PDB3</accession>
<gene>
    <name evidence="3" type="ORF">L596_008681</name>
</gene>
<feature type="transmembrane region" description="Helical" evidence="2">
    <location>
        <begin position="74"/>
        <end position="94"/>
    </location>
</feature>
<keyword evidence="1" id="KW-0175">Coiled coil</keyword>
<protein>
    <submittedName>
        <fullName evidence="3">Uncharacterized protein</fullName>
    </submittedName>
</protein>
<feature type="coiled-coil region" evidence="1">
    <location>
        <begin position="136"/>
        <end position="168"/>
    </location>
</feature>
<evidence type="ECO:0000256" key="1">
    <source>
        <dbReference type="SAM" id="Coils"/>
    </source>
</evidence>
<keyword evidence="4" id="KW-1185">Reference proteome</keyword>
<dbReference type="STRING" id="34508.A0A4U5PDB3"/>
<name>A0A4U5PDB3_STECR</name>
<organism evidence="3 4">
    <name type="scientific">Steinernema carpocapsae</name>
    <name type="common">Entomopathogenic nematode</name>
    <dbReference type="NCBI Taxonomy" id="34508"/>
    <lineage>
        <taxon>Eukaryota</taxon>
        <taxon>Metazoa</taxon>
        <taxon>Ecdysozoa</taxon>
        <taxon>Nematoda</taxon>
        <taxon>Chromadorea</taxon>
        <taxon>Rhabditida</taxon>
        <taxon>Tylenchina</taxon>
        <taxon>Panagrolaimomorpha</taxon>
        <taxon>Strongyloidoidea</taxon>
        <taxon>Steinernematidae</taxon>
        <taxon>Steinernema</taxon>
    </lineage>
</organism>
<keyword evidence="2" id="KW-0472">Membrane</keyword>
<dbReference type="OrthoDB" id="552049at2759"/>
<evidence type="ECO:0000313" key="4">
    <source>
        <dbReference type="Proteomes" id="UP000298663"/>
    </source>
</evidence>